<comment type="caution">
    <text evidence="3">The sequence shown here is derived from an EMBL/GenBank/DDBJ whole genome shotgun (WGS) entry which is preliminary data.</text>
</comment>
<dbReference type="InterPro" id="IPR036514">
    <property type="entry name" value="SGNH_hydro_sf"/>
</dbReference>
<protein>
    <submittedName>
        <fullName evidence="3">Uncharacterized protein</fullName>
    </submittedName>
</protein>
<name>A0AAV5MGY3_9ROSI</name>
<dbReference type="PANTHER" id="PTHR45966:SF1">
    <property type="entry name" value="GDSL ESTERASE_LIPASE 1-RELATED"/>
    <property type="match status" value="1"/>
</dbReference>
<evidence type="ECO:0000256" key="1">
    <source>
        <dbReference type="ARBA" id="ARBA00008668"/>
    </source>
</evidence>
<dbReference type="Pfam" id="PF00657">
    <property type="entry name" value="Lipase_GDSL"/>
    <property type="match status" value="1"/>
</dbReference>
<accession>A0AAV5MGY3</accession>
<organism evidence="3 4">
    <name type="scientific">Rubroshorea leprosula</name>
    <dbReference type="NCBI Taxonomy" id="152421"/>
    <lineage>
        <taxon>Eukaryota</taxon>
        <taxon>Viridiplantae</taxon>
        <taxon>Streptophyta</taxon>
        <taxon>Embryophyta</taxon>
        <taxon>Tracheophyta</taxon>
        <taxon>Spermatophyta</taxon>
        <taxon>Magnoliopsida</taxon>
        <taxon>eudicotyledons</taxon>
        <taxon>Gunneridae</taxon>
        <taxon>Pentapetalae</taxon>
        <taxon>rosids</taxon>
        <taxon>malvids</taxon>
        <taxon>Malvales</taxon>
        <taxon>Dipterocarpaceae</taxon>
        <taxon>Rubroshorea</taxon>
    </lineage>
</organism>
<gene>
    <name evidence="3" type="ORF">SLEP1_g54581</name>
</gene>
<dbReference type="Gene3D" id="3.40.50.1110">
    <property type="entry name" value="SGNH hydrolase"/>
    <property type="match status" value="1"/>
</dbReference>
<comment type="similarity">
    <text evidence="1">Belongs to the 'GDSL' lipolytic enzyme family.</text>
</comment>
<dbReference type="InterPro" id="IPR001087">
    <property type="entry name" value="GDSL"/>
</dbReference>
<evidence type="ECO:0000313" key="4">
    <source>
        <dbReference type="Proteomes" id="UP001054252"/>
    </source>
</evidence>
<evidence type="ECO:0000313" key="3">
    <source>
        <dbReference type="EMBL" id="GKV47712.1"/>
    </source>
</evidence>
<dbReference type="AlphaFoldDB" id="A0AAV5MGY3"/>
<keyword evidence="2" id="KW-0732">Signal</keyword>
<dbReference type="InterPro" id="IPR044552">
    <property type="entry name" value="GLIP1-5/GLL25"/>
</dbReference>
<sequence length="175" mass="18993">MVIGNLTASIEEIYKVGGRKFGFMSLGQLGCTPVLRILVPGNSSSCLEDANALAELHDKALYTALQELQSKLKGFKYAKHNISVFLSESVNDPLKFGLKEVNTACCGSGRYGGISSCGGKRGVTEFELCEDPNEYLFFDSGHFTDKVNGQIAELMWSGHPNVTGPCNLKELFSNI</sequence>
<keyword evidence="4" id="KW-1185">Reference proteome</keyword>
<dbReference type="PANTHER" id="PTHR45966">
    <property type="entry name" value="GDSL-LIKE LIPASE/ACYLHYDROLASE"/>
    <property type="match status" value="1"/>
</dbReference>
<dbReference type="GO" id="GO:0016298">
    <property type="term" value="F:lipase activity"/>
    <property type="evidence" value="ECO:0007669"/>
    <property type="project" value="TreeGrafter"/>
</dbReference>
<evidence type="ECO:0000256" key="2">
    <source>
        <dbReference type="ARBA" id="ARBA00022729"/>
    </source>
</evidence>
<dbReference type="Proteomes" id="UP001054252">
    <property type="component" value="Unassembled WGS sequence"/>
</dbReference>
<dbReference type="EMBL" id="BPVZ01000233">
    <property type="protein sequence ID" value="GKV47712.1"/>
    <property type="molecule type" value="Genomic_DNA"/>
</dbReference>
<reference evidence="3 4" key="1">
    <citation type="journal article" date="2021" name="Commun. Biol.">
        <title>The genome of Shorea leprosula (Dipterocarpaceae) highlights the ecological relevance of drought in aseasonal tropical rainforests.</title>
        <authorList>
            <person name="Ng K.K.S."/>
            <person name="Kobayashi M.J."/>
            <person name="Fawcett J.A."/>
            <person name="Hatakeyama M."/>
            <person name="Paape T."/>
            <person name="Ng C.H."/>
            <person name="Ang C.C."/>
            <person name="Tnah L.H."/>
            <person name="Lee C.T."/>
            <person name="Nishiyama T."/>
            <person name="Sese J."/>
            <person name="O'Brien M.J."/>
            <person name="Copetti D."/>
            <person name="Mohd Noor M.I."/>
            <person name="Ong R.C."/>
            <person name="Putra M."/>
            <person name="Sireger I.Z."/>
            <person name="Indrioko S."/>
            <person name="Kosugi Y."/>
            <person name="Izuno A."/>
            <person name="Isagi Y."/>
            <person name="Lee S.L."/>
            <person name="Shimizu K.K."/>
        </authorList>
    </citation>
    <scope>NUCLEOTIDE SEQUENCE [LARGE SCALE GENOMIC DNA]</scope>
    <source>
        <strain evidence="3">214</strain>
    </source>
</reference>
<proteinExistence type="inferred from homology"/>